<organism evidence="2 3">
    <name type="scientific">Zingiber officinale</name>
    <name type="common">Ginger</name>
    <name type="synonym">Amomum zingiber</name>
    <dbReference type="NCBI Taxonomy" id="94328"/>
    <lineage>
        <taxon>Eukaryota</taxon>
        <taxon>Viridiplantae</taxon>
        <taxon>Streptophyta</taxon>
        <taxon>Embryophyta</taxon>
        <taxon>Tracheophyta</taxon>
        <taxon>Spermatophyta</taxon>
        <taxon>Magnoliopsida</taxon>
        <taxon>Liliopsida</taxon>
        <taxon>Zingiberales</taxon>
        <taxon>Zingiberaceae</taxon>
        <taxon>Zingiber</taxon>
    </lineage>
</organism>
<evidence type="ECO:0000256" key="1">
    <source>
        <dbReference type="SAM" id="Phobius"/>
    </source>
</evidence>
<keyword evidence="3" id="KW-1185">Reference proteome</keyword>
<protein>
    <submittedName>
        <fullName evidence="2">Uncharacterized protein</fullName>
    </submittedName>
</protein>
<reference evidence="2 3" key="1">
    <citation type="submission" date="2020-08" db="EMBL/GenBank/DDBJ databases">
        <title>Plant Genome Project.</title>
        <authorList>
            <person name="Zhang R.-G."/>
        </authorList>
    </citation>
    <scope>NUCLEOTIDE SEQUENCE [LARGE SCALE GENOMIC DNA]</scope>
    <source>
        <tissue evidence="2">Rhizome</tissue>
    </source>
</reference>
<keyword evidence="1" id="KW-1133">Transmembrane helix</keyword>
<accession>A0A8J5L5N3</accession>
<feature type="transmembrane region" description="Helical" evidence="1">
    <location>
        <begin position="576"/>
        <end position="600"/>
    </location>
</feature>
<gene>
    <name evidence="2" type="ORF">ZIOFF_041888</name>
</gene>
<comment type="caution">
    <text evidence="2">The sequence shown here is derived from an EMBL/GenBank/DDBJ whole genome shotgun (WGS) entry which is preliminary data.</text>
</comment>
<dbReference type="PANTHER" id="PTHR34553">
    <property type="entry name" value="OS05G0597400 PROTEIN"/>
    <property type="match status" value="1"/>
</dbReference>
<evidence type="ECO:0000313" key="2">
    <source>
        <dbReference type="EMBL" id="KAG6502001.1"/>
    </source>
</evidence>
<feature type="transmembrane region" description="Helical" evidence="1">
    <location>
        <begin position="533"/>
        <end position="556"/>
    </location>
</feature>
<name>A0A8J5L5N3_ZINOF</name>
<feature type="transmembrane region" description="Helical" evidence="1">
    <location>
        <begin position="21"/>
        <end position="49"/>
    </location>
</feature>
<dbReference type="EMBL" id="JACMSC010000011">
    <property type="protein sequence ID" value="KAG6502001.1"/>
    <property type="molecule type" value="Genomic_DNA"/>
</dbReference>
<feature type="transmembrane region" description="Helical" evidence="1">
    <location>
        <begin position="438"/>
        <end position="456"/>
    </location>
</feature>
<dbReference type="AlphaFoldDB" id="A0A8J5L5N3"/>
<feature type="transmembrane region" description="Helical" evidence="1">
    <location>
        <begin position="492"/>
        <end position="512"/>
    </location>
</feature>
<proteinExistence type="predicted"/>
<feature type="transmembrane region" description="Helical" evidence="1">
    <location>
        <begin position="668"/>
        <end position="686"/>
    </location>
</feature>
<feature type="transmembrane region" description="Helical" evidence="1">
    <location>
        <begin position="607"/>
        <end position="628"/>
    </location>
</feature>
<dbReference type="Proteomes" id="UP000734854">
    <property type="component" value="Unassembled WGS sequence"/>
</dbReference>
<dbReference type="PANTHER" id="PTHR34553:SF4">
    <property type="entry name" value="G1_S-SPECIFIC CYCLIN-E PROTEIN"/>
    <property type="match status" value="1"/>
</dbReference>
<evidence type="ECO:0000313" key="3">
    <source>
        <dbReference type="Proteomes" id="UP000734854"/>
    </source>
</evidence>
<keyword evidence="1" id="KW-0812">Transmembrane</keyword>
<sequence>MKLGGTGNYKQWRCFESIGGFVLIVFVGWLLLLCFWCSSNAILGLSLIVDDIAAYEMKAEWLMIYVDLQSYLSHLTLFLAIRSEKFYILVDNRPWVIHQDSRATHLWQLMVTKSRLSPFANTRSARVTGSDMGKILRFTKSSRSVSFRRNRLRNWFSLIDAARNYKKNLHHVKKLKDSFLLSNDLHCPLYGCIVFEVEWKYVRGINYINELQTDTSLALEVKLMKRWEFDSIEQASSCIYLWFTGICDECYLLQDYLESISSKDVFYDAQEDISSSCEASEKLFTAVESHEEKHCCMHSNSSCSPRRMEDLDLPFTPPASGPYKRRKIIKSSMFIDVDGLSEEAYSEVVRSPSNSVSSPSLSGSESDDGCLVYEATTYKDVLLLFRFDDHDLPFKLKEIIMSDLRLLTLLEYGLPSWVIFLQSYPVFCQIYRPWMCPLARAFYILISIITVLIGFYDLYKNVPILKATAASLFGPFFNWIESWEMVSRIRYLGTMLFLHNFEKALMWFLMVARATKPLFSVLTKPIAGPIMELFELICPIWNACFSTLESLIWVIWNALSSSCNVVSSILEIIIWPFWFAFSTLWSVVAYVIYPVVWLLLEIVSAPVRLIASLISFLGMFFINVYYLLQGTWSAIGALFQIASPSEATAVAYEVTIWRSLWNDLFSKVFRAIRSIFYGFVAFFTACNRHRLRYSDWIEDLTIGCVRNISVEEE</sequence>
<keyword evidence="1" id="KW-0472">Membrane</keyword>